<dbReference type="OrthoDB" id="1142077at2"/>
<dbReference type="Gene3D" id="1.25.40.10">
    <property type="entry name" value="Tetratricopeptide repeat domain"/>
    <property type="match status" value="1"/>
</dbReference>
<dbReference type="InterPro" id="IPR000801">
    <property type="entry name" value="Esterase-like"/>
</dbReference>
<dbReference type="InterPro" id="IPR029058">
    <property type="entry name" value="AB_hydrolase_fold"/>
</dbReference>
<dbReference type="AlphaFoldDB" id="A0A5C7GHQ6"/>
<sequence length="382" mass="44197">MKHLLFVVLFFCSIIWPNAQVKYETFQSSKLGEERQIKIQLPRGYSSNDDKVYPLFVVLDGDYLFEAVAGNVDYYSYWEDMPEAIVVGVNQLDKRYDDCMYSEQNSLPIETGAAFFEFIGMELIPHIERNYRTTNFKVAIGHGETANFINYYLLKSAPLFQAYIVVSPELAPNMLDYIPERLNKLQSKVFYYLAHTNNDGKSIKEMAKALNTDISLIEDEKLKYNFDSFEGPSHYSVPAHAIPNAIEKIFKVFQPISKQEYKETILQLDTSPADYLVEKYQTIYDLFAIDKQILINDFKAIAAAIEKNEAFESYETLGKMARKHYPKTLLGNYYLARFYEETGEPKKAMRTYQSAYILDEIAGLTKDLMLEKADLIKEDFGY</sequence>
<dbReference type="EMBL" id="VRKQ01000010">
    <property type="protein sequence ID" value="TXG36939.1"/>
    <property type="molecule type" value="Genomic_DNA"/>
</dbReference>
<comment type="caution">
    <text evidence="1">The sequence shown here is derived from an EMBL/GenBank/DDBJ whole genome shotgun (WGS) entry which is preliminary data.</text>
</comment>
<organism evidence="1 2">
    <name type="scientific">Seonamhaeicola maritimus</name>
    <dbReference type="NCBI Taxonomy" id="2591822"/>
    <lineage>
        <taxon>Bacteria</taxon>
        <taxon>Pseudomonadati</taxon>
        <taxon>Bacteroidota</taxon>
        <taxon>Flavobacteriia</taxon>
        <taxon>Flavobacteriales</taxon>
        <taxon>Flavobacteriaceae</taxon>
    </lineage>
</organism>
<dbReference type="SUPFAM" id="SSF53474">
    <property type="entry name" value="alpha/beta-Hydrolases"/>
    <property type="match status" value="1"/>
</dbReference>
<dbReference type="Proteomes" id="UP000321080">
    <property type="component" value="Unassembled WGS sequence"/>
</dbReference>
<dbReference type="InterPro" id="IPR050583">
    <property type="entry name" value="Mycobacterial_A85_antigen"/>
</dbReference>
<dbReference type="InterPro" id="IPR011990">
    <property type="entry name" value="TPR-like_helical_dom_sf"/>
</dbReference>
<evidence type="ECO:0000313" key="2">
    <source>
        <dbReference type="Proteomes" id="UP000321080"/>
    </source>
</evidence>
<dbReference type="Gene3D" id="3.40.50.1820">
    <property type="entry name" value="alpha/beta hydrolase"/>
    <property type="match status" value="1"/>
</dbReference>
<dbReference type="PANTHER" id="PTHR48098:SF6">
    <property type="entry name" value="FERRI-BACILLIBACTIN ESTERASE BESA"/>
    <property type="match status" value="1"/>
</dbReference>
<accession>A0A5C7GHQ6</accession>
<keyword evidence="2" id="KW-1185">Reference proteome</keyword>
<dbReference type="RefSeq" id="WP_147767965.1">
    <property type="nucleotide sequence ID" value="NZ_VRKQ01000010.1"/>
</dbReference>
<evidence type="ECO:0000313" key="1">
    <source>
        <dbReference type="EMBL" id="TXG36939.1"/>
    </source>
</evidence>
<reference evidence="1 2" key="1">
    <citation type="submission" date="2019-08" db="EMBL/GenBank/DDBJ databases">
        <title>Seonamhaeicola sediminis sp. nov., isolated from marine sediment.</title>
        <authorList>
            <person name="Cao W.R."/>
        </authorList>
    </citation>
    <scope>NUCLEOTIDE SEQUENCE [LARGE SCALE GENOMIC DNA]</scope>
    <source>
        <strain evidence="1 2">1505</strain>
    </source>
</reference>
<dbReference type="Pfam" id="PF00756">
    <property type="entry name" value="Esterase"/>
    <property type="match status" value="1"/>
</dbReference>
<gene>
    <name evidence="1" type="ORF">FUA22_10220</name>
</gene>
<name>A0A5C7GHQ6_9FLAO</name>
<protein>
    <submittedName>
        <fullName evidence="1">Esterase</fullName>
    </submittedName>
</protein>
<proteinExistence type="predicted"/>
<dbReference type="PANTHER" id="PTHR48098">
    <property type="entry name" value="ENTEROCHELIN ESTERASE-RELATED"/>
    <property type="match status" value="1"/>
</dbReference>